<accession>A0A0F9U0F5</accession>
<organism evidence="1">
    <name type="scientific">marine sediment metagenome</name>
    <dbReference type="NCBI Taxonomy" id="412755"/>
    <lineage>
        <taxon>unclassified sequences</taxon>
        <taxon>metagenomes</taxon>
        <taxon>ecological metagenomes</taxon>
    </lineage>
</organism>
<name>A0A0F9U0F5_9ZZZZ</name>
<protein>
    <submittedName>
        <fullName evidence="1">Uncharacterized protein</fullName>
    </submittedName>
</protein>
<evidence type="ECO:0000313" key="1">
    <source>
        <dbReference type="EMBL" id="KKN85044.1"/>
    </source>
</evidence>
<sequence length="85" mass="9212">MVHYDTPAIHDLADELQACMAVILNARTIKADTKAFLHNQGMIYASYLSDAINASPDKAPSNLSIMCELINSYCDLVNAELPVAA</sequence>
<reference evidence="1" key="1">
    <citation type="journal article" date="2015" name="Nature">
        <title>Complex archaea that bridge the gap between prokaryotes and eukaryotes.</title>
        <authorList>
            <person name="Spang A."/>
            <person name="Saw J.H."/>
            <person name="Jorgensen S.L."/>
            <person name="Zaremba-Niedzwiedzka K."/>
            <person name="Martijn J."/>
            <person name="Lind A.E."/>
            <person name="van Eijk R."/>
            <person name="Schleper C."/>
            <person name="Guy L."/>
            <person name="Ettema T.J."/>
        </authorList>
    </citation>
    <scope>NUCLEOTIDE SEQUENCE</scope>
</reference>
<gene>
    <name evidence="1" type="ORF">LCGC14_0282130</name>
</gene>
<proteinExistence type="predicted"/>
<dbReference type="EMBL" id="LAZR01000163">
    <property type="protein sequence ID" value="KKN85044.1"/>
    <property type="molecule type" value="Genomic_DNA"/>
</dbReference>
<comment type="caution">
    <text evidence="1">The sequence shown here is derived from an EMBL/GenBank/DDBJ whole genome shotgun (WGS) entry which is preliminary data.</text>
</comment>
<dbReference type="AlphaFoldDB" id="A0A0F9U0F5"/>